<reference evidence="1 2" key="1">
    <citation type="journal article" date="2018" name="Mol. Biol. Evol.">
        <title>Broad Genomic Sampling Reveals a Smut Pathogenic Ancestry of the Fungal Clade Ustilaginomycotina.</title>
        <authorList>
            <person name="Kijpornyongpan T."/>
            <person name="Mondo S.J."/>
            <person name="Barry K."/>
            <person name="Sandor L."/>
            <person name="Lee J."/>
            <person name="Lipzen A."/>
            <person name="Pangilinan J."/>
            <person name="LaButti K."/>
            <person name="Hainaut M."/>
            <person name="Henrissat B."/>
            <person name="Grigoriev I.V."/>
            <person name="Spatafora J.W."/>
            <person name="Aime M.C."/>
        </authorList>
    </citation>
    <scope>NUCLEOTIDE SEQUENCE [LARGE SCALE GENOMIC DNA]</scope>
    <source>
        <strain evidence="1 2">SA 807</strain>
    </source>
</reference>
<keyword evidence="2" id="KW-1185">Reference proteome</keyword>
<accession>A0ACD0P5C7</accession>
<evidence type="ECO:0000313" key="1">
    <source>
        <dbReference type="EMBL" id="PWN53252.1"/>
    </source>
</evidence>
<dbReference type="EMBL" id="KZ819734">
    <property type="protein sequence ID" value="PWN53252.1"/>
    <property type="molecule type" value="Genomic_DNA"/>
</dbReference>
<name>A0ACD0P5C7_9BASI</name>
<gene>
    <name evidence="1" type="ORF">IE53DRAFT_196725</name>
</gene>
<proteinExistence type="predicted"/>
<evidence type="ECO:0000313" key="2">
    <source>
        <dbReference type="Proteomes" id="UP000245626"/>
    </source>
</evidence>
<sequence length="1466" mass="157360">MIPKPKMEPSLNSKSSSSSSIDLSLTSKPSTPPGAASSSGSGANAGLPRIRRGLLSRAGSEAEDRAGKAESPLLTSDDDETGISDSAPLPRRFAQVGKSSSVSRPSQLLGGRTPLSDFSGGSDSGTSLGRAKSVSSVSSVNSTSSLEAAPFKEAPLGNLRVGFGGLGGLRQVNGSSRLHGMTASDLPLSSCYSRACPSPAQAEKMPFDETGRGQARRSQFERHKGVPKTATDAWIFRNGPGMKSGKGKYLPLQGPTQAEDVALPPIEANPTPPRKGGQALRQKFSRGAGKLGMRNFNGLNAPAPSSQCISSSTEKERARSSMLSNDGTSSDEGSTHPSLSRNPVGSRSPCPLPVGSVGLSSLLQTTSQRSAEQAPRTSTITNAPLVVPKYQSLEFNRIDDTLLGNDLESAQARISQEPRFGPCSESEGTCRLGVSAPEIASSPPLSRDGGDTNTRLLSSEPATIKSFNVEGSSGLRVQGDADQAKTELGFLESSNLTPAQRVRLEAMGNASILEASPSSKCPDTESQLVYHGRPCCDHSDDRGKTSGKCSSTHIDATESLAGNNSVASKQQKDLRIPLTSDRASEFSSYLHSTTSSTPRPRQRQQNLLGPQSPGDRVDIPSTHHALVLNEAGISSWPLSKRAPNTSGSGMIQNDTCLDPPKHDFTSKDEGLNSKREGSQDKSIGFQDDGRSADSSNEVSNLHVSRDGRSTQTSAKACSPERSPSSAASLPQRREVVHNPSLTPDRKAQAPSHAANRSARGPKDFEFGEILGEGSYSTVLEAWDLLSEQEGRSSDSDVPIGRRSAADAIVGAGQVNRSLIRKKKKVYAIKVLDKVHILKEKKQKYVAVEKEALSRLIRLPGVITLFWTFQDRESLYFVLDLAVNGELLGFIKKHGSFDVESSRYYAAQLCDTIGSMHEAGVLHRDIKPENVLLDASMKIKVTDFGSAKLIDPEGGKDKRVAQDSEAALPERTSSFVGTAEYVSPELLTEKAVSEASDLWSFGCVLYQMLAGRPPFKGPNEYQTFQKIIKKEYAFPDSFDPMARNLVDGLLVLDPKERFDIHGVKSHPFFASLDFSQVWRETPPEIRTGITPPASFSNQESSVSSAAFDSIEWDENDDSIQRNTLPGQTQSGASSLNSEKAHGAYPSHRIAQSSTADADADDSNLSDDSGRSGESKRNKTALVSTATRKRGSGLFRLVDSLTGRDKSQELAGRGRPLPSQPDGLEGYPLRHRVSNLSVETSGSSRSASRQNAASEDKEGHHSAIAGSTIRRLSQGGYSYIGSSTSQASNWGALLLPSELLLYSCPVIHRRTGAGNMFSKRRQLILTDFPRLLCVKETTSTLKVKSEVILAMPPSKSHGRVSTASHSDGDATDPKDQKVRILSQRAVDGTLRSSEDFPAREEERHDSEEDHLGPNVLIKVEGKGPKTFVIHTPSKFYVYEDPSGDASGWIKNIQEVQHSKLARAAEHSD</sequence>
<organism evidence="1 2">
    <name type="scientific">Violaceomyces palustris</name>
    <dbReference type="NCBI Taxonomy" id="1673888"/>
    <lineage>
        <taxon>Eukaryota</taxon>
        <taxon>Fungi</taxon>
        <taxon>Dikarya</taxon>
        <taxon>Basidiomycota</taxon>
        <taxon>Ustilaginomycotina</taxon>
        <taxon>Ustilaginomycetes</taxon>
        <taxon>Violaceomycetales</taxon>
        <taxon>Violaceomycetaceae</taxon>
        <taxon>Violaceomyces</taxon>
    </lineage>
</organism>
<dbReference type="Proteomes" id="UP000245626">
    <property type="component" value="Unassembled WGS sequence"/>
</dbReference>
<protein>
    <submittedName>
        <fullName evidence="1">Uncharacterized protein</fullName>
    </submittedName>
</protein>